<dbReference type="PANTHER" id="PTHR15730:SF5">
    <property type="entry name" value="SI:CH211-210B2.2-RELATED"/>
    <property type="match status" value="1"/>
</dbReference>
<dbReference type="InterPro" id="IPR025385">
    <property type="entry name" value="DUF4092"/>
</dbReference>
<keyword evidence="2" id="KW-0449">Lipoprotein</keyword>
<evidence type="ECO:0000313" key="2">
    <source>
        <dbReference type="EMBL" id="NLS14544.1"/>
    </source>
</evidence>
<dbReference type="GO" id="GO:0008237">
    <property type="term" value="F:metallopeptidase activity"/>
    <property type="evidence" value="ECO:0007669"/>
    <property type="project" value="UniProtKB-KW"/>
</dbReference>
<evidence type="ECO:0000259" key="1">
    <source>
        <dbReference type="PROSITE" id="PS51723"/>
    </source>
</evidence>
<dbReference type="PROSITE" id="PS51257">
    <property type="entry name" value="PROKAR_LIPOPROTEIN"/>
    <property type="match status" value="1"/>
</dbReference>
<dbReference type="Pfam" id="PF13322">
    <property type="entry name" value="DUF4092"/>
    <property type="match status" value="1"/>
</dbReference>
<dbReference type="InterPro" id="IPR042279">
    <property type="entry name" value="Pep_M60_3"/>
</dbReference>
<dbReference type="EMBL" id="JABAIK010000023">
    <property type="protein sequence ID" value="NLS14544.1"/>
    <property type="molecule type" value="Genomic_DNA"/>
</dbReference>
<keyword evidence="2" id="KW-0482">Metalloprotease</keyword>
<dbReference type="Gene3D" id="3.40.390.80">
    <property type="entry name" value="Peptidase M60, enhancin-like domain 2"/>
    <property type="match status" value="1"/>
</dbReference>
<dbReference type="RefSeq" id="WP_168837641.1">
    <property type="nucleotide sequence ID" value="NZ_JABAIK010000023.1"/>
</dbReference>
<evidence type="ECO:0000313" key="3">
    <source>
        <dbReference type="Proteomes" id="UP000535589"/>
    </source>
</evidence>
<dbReference type="InterPro" id="IPR051244">
    <property type="entry name" value="TCAF"/>
</dbReference>
<dbReference type="GO" id="GO:0006508">
    <property type="term" value="P:proteolysis"/>
    <property type="evidence" value="ECO:0007669"/>
    <property type="project" value="UniProtKB-KW"/>
</dbReference>
<organism evidence="2 3">
    <name type="scientific">Vibrio agarilyticus</name>
    <dbReference type="NCBI Taxonomy" id="2726741"/>
    <lineage>
        <taxon>Bacteria</taxon>
        <taxon>Pseudomonadati</taxon>
        <taxon>Pseudomonadota</taxon>
        <taxon>Gammaproteobacteria</taxon>
        <taxon>Vibrionales</taxon>
        <taxon>Vibrionaceae</taxon>
        <taxon>Vibrio</taxon>
    </lineage>
</organism>
<accession>A0A7X8YIB5</accession>
<dbReference type="InterPro" id="IPR031161">
    <property type="entry name" value="Peptidase_M60_dom"/>
</dbReference>
<proteinExistence type="predicted"/>
<reference evidence="2 3" key="1">
    <citation type="submission" date="2020-04" db="EMBL/GenBank/DDBJ databases">
        <title>Vibrio sp. SM6, a novel species isolated from seawater.</title>
        <authorList>
            <person name="Wang X."/>
        </authorList>
    </citation>
    <scope>NUCLEOTIDE SEQUENCE [LARGE SCALE GENOMIC DNA]</scope>
    <source>
        <strain evidence="2 3">SM6</strain>
    </source>
</reference>
<dbReference type="NCBIfam" id="NF037974">
    <property type="entry name" value="SslE_AcfD_Zn_LP"/>
    <property type="match status" value="1"/>
</dbReference>
<comment type="caution">
    <text evidence="2">The sequence shown here is derived from an EMBL/GenBank/DDBJ whole genome shotgun (WGS) entry which is preliminary data.</text>
</comment>
<dbReference type="PANTHER" id="PTHR15730">
    <property type="entry name" value="EXPERIMENTAL AUTOIMMUNE PROSTATITIS ANTIGEN 2-RELATED"/>
    <property type="match status" value="1"/>
</dbReference>
<dbReference type="PROSITE" id="PS51723">
    <property type="entry name" value="PEPTIDASE_M60"/>
    <property type="match status" value="1"/>
</dbReference>
<dbReference type="Pfam" id="PF17291">
    <property type="entry name" value="M60-like_N"/>
    <property type="match status" value="1"/>
</dbReference>
<keyword evidence="2" id="KW-0378">Hydrolase</keyword>
<sequence length="1468" mass="158614">MKKFHLTLLAVAISGCGTDDAVNDPHPVPPTGPVPPTLYTANLVTSGIAISGDVECNGDALSDGIFTVEQGAAFSCTFGAVDLGSYIAPEPNPKAAVANSQSLTSFDVADIKGENATRVLKSIDANPADSDIQLALIDSYDIADVFTQLDDQSAVDAFLTPKVEDATDEVGKAPSSHVDPNVVPAVTPGASNSLDANFVSANAESALVYQPSAEAAANTRAVLTDANGVPLVGVSFFSQGATGITDANGEFDYVWGDELTFGLDTFEFGRIRGNKLDFKLTDVSESAVAKANIQSLIERYTTLSGATRQVPSIVLDTFALYPNVINELINFNLPNGGEIDDSGFHLPNEFNQQFDNGLTKVVDQAIQAKLPRMTQTMFDLASAPQVIATEPSGYVTETLKQMFDQVTTFHVFHDNGSFYGASGYARGMRSLNMNNRAFPVVSARTDINKNQNFGEPQAWSRDGKPYIATHPTIVMPAVPTISKENAVYGLPFVTAGEIGAGKVLFMGNGMYPSILSCPENYWVNGALSIDSAAQTCSTNPNAYVNANHDDNGSMATFFSNVFKWFNQGNSTSGLNIATNIDKGYASWVSTTEGREYDFFVNPAFGFGSVETLSSGGYAGLSPETTPILLLQAYPPLVIGDGMTQQFVADLDHPNLTQDDIAALIAYVHAGGNILFMDGIQTQNPEPIARLADAAGVAIGGTNVAHTDQVNCGSSYYCHGDSLTPNLHAQGEHDMVVLERFEDIAGEGQPYTVQDDGSVEWVDDPTKIVFGIPQYEVAKLDADGNPVIGDDGLPEMVSKYARIFVQTEQEKTAAIAELQAAFPSYPLCNHDYQYEFNCIEVRQGDGITDRGNYGRADFDRYEISSDTIAALVKSSNLGDNVEALYHHEMYYRTKGAQGTRLSETQLNQTYDSLSVWMWNDNNYGYDGSHHHDELGFQTAVEFLNCYTSNAHGQGASCPAELKASLESLSMLHANGELNPSYPLNYMEKPLTRIMLGRSYWDPEIVVDTTSYPGRPEAVTLNASVNIETSGSAVSYTAGNRQATGLWAPQLETVTVSGGVPATITVMLADDLTGLSNHETALKRPPRMQKQFAYDGVSLSFSVPYGGLIYVQPNTQGETASSFNFNGVVKAPYWKEGVWVNEASSPAPIAEIDTGDFLYTTPSGNLARSDIDEFARKMNLFGDAINDFYGRDEITAVGQHRRFTYPELKGFRHHYVNDVQISVGAAHSGYPVMASGFDASAETISMEPLNSWLLWHEFGHNVAAAPFNAPGSTEVTNNLLALYMQEHEERGDAAKMVRLTFDIQKAPLWLSQNSGHAWANGDAGMRLVMFGQLKVWAKANFAIDDWYQTGVEKPSVYGADEGWNMFKLMHRKARGDVQGDSGKNFCSASVTGLSNGDLMMVCSSYVSGYDLSAFYTAWNVGEKSTTLANGDVQYEGGISDKGHAVMEELQRAVSLKSTSGNDPLAVNSIH</sequence>
<dbReference type="Proteomes" id="UP000535589">
    <property type="component" value="Unassembled WGS sequence"/>
</dbReference>
<dbReference type="SMART" id="SM01276">
    <property type="entry name" value="M60-like"/>
    <property type="match status" value="1"/>
</dbReference>
<dbReference type="Gene3D" id="1.10.390.30">
    <property type="entry name" value="Peptidase M60, enhancin-like domain 3"/>
    <property type="match status" value="1"/>
</dbReference>
<gene>
    <name evidence="2" type="ORF">HGP28_16900</name>
</gene>
<dbReference type="InterPro" id="IPR035423">
    <property type="entry name" value="M60-like_N"/>
</dbReference>
<protein>
    <submittedName>
        <fullName evidence="2">SslE/AcfD family lipoprotein zinc metalloprotease</fullName>
    </submittedName>
</protein>
<keyword evidence="2" id="KW-0645">Protease</keyword>
<feature type="domain" description="Peptidase M60" evidence="1">
    <location>
        <begin position="1037"/>
        <end position="1336"/>
    </location>
</feature>
<dbReference type="Pfam" id="PF13402">
    <property type="entry name" value="Peptidase_M60"/>
    <property type="match status" value="1"/>
</dbReference>
<name>A0A7X8YIB5_9VIBR</name>
<keyword evidence="3" id="KW-1185">Reference proteome</keyword>